<dbReference type="EMBL" id="JAAAIL010000395">
    <property type="protein sequence ID" value="KAG0276182.1"/>
    <property type="molecule type" value="Genomic_DNA"/>
</dbReference>
<dbReference type="GO" id="GO:0046872">
    <property type="term" value="F:metal ion binding"/>
    <property type="evidence" value="ECO:0007669"/>
    <property type="project" value="UniProtKB-KW"/>
</dbReference>
<comment type="caution">
    <text evidence="10">The sequence shown here is derived from an EMBL/GenBank/DDBJ whole genome shotgun (WGS) entry which is preliminary data.</text>
</comment>
<dbReference type="GO" id="GO:0004222">
    <property type="term" value="F:metalloendopeptidase activity"/>
    <property type="evidence" value="ECO:0007669"/>
    <property type="project" value="InterPro"/>
</dbReference>
<protein>
    <recommendedName>
        <fullName evidence="12">Zincin</fullName>
    </recommendedName>
</protein>
<evidence type="ECO:0000256" key="5">
    <source>
        <dbReference type="ARBA" id="ARBA00022833"/>
    </source>
</evidence>
<evidence type="ECO:0008006" key="12">
    <source>
        <dbReference type="Google" id="ProtNLM"/>
    </source>
</evidence>
<feature type="domain" description="Peptidase M13 N-terminal" evidence="9">
    <location>
        <begin position="60"/>
        <end position="451"/>
    </location>
</feature>
<keyword evidence="3" id="KW-0479">Metal-binding</keyword>
<keyword evidence="4" id="KW-0378">Hydrolase</keyword>
<keyword evidence="5" id="KW-0862">Zinc</keyword>
<dbReference type="PANTHER" id="PTHR11733:SF240">
    <property type="entry name" value="GH14155P-RELATED"/>
    <property type="match status" value="1"/>
</dbReference>
<dbReference type="PROSITE" id="PS51885">
    <property type="entry name" value="NEPRILYSIN"/>
    <property type="match status" value="1"/>
</dbReference>
<evidence type="ECO:0000313" key="11">
    <source>
        <dbReference type="Proteomes" id="UP001194580"/>
    </source>
</evidence>
<evidence type="ECO:0000256" key="3">
    <source>
        <dbReference type="ARBA" id="ARBA00022723"/>
    </source>
</evidence>
<proteinExistence type="predicted"/>
<dbReference type="Gene3D" id="1.10.1380.10">
    <property type="entry name" value="Neutral endopeptidase , domain2"/>
    <property type="match status" value="1"/>
</dbReference>
<dbReference type="Gene3D" id="3.40.390.10">
    <property type="entry name" value="Collagenase (Catalytic Domain)"/>
    <property type="match status" value="1"/>
</dbReference>
<evidence type="ECO:0000256" key="1">
    <source>
        <dbReference type="ARBA" id="ARBA00001947"/>
    </source>
</evidence>
<dbReference type="AlphaFoldDB" id="A0AAD4DES7"/>
<accession>A0AAD4DES7</accession>
<dbReference type="InterPro" id="IPR008753">
    <property type="entry name" value="Peptidase_M13_N"/>
</dbReference>
<keyword evidence="7" id="KW-0732">Signal</keyword>
<gene>
    <name evidence="10" type="ORF">BGZ95_007863</name>
</gene>
<organism evidence="10 11">
    <name type="scientific">Linnemannia exigua</name>
    <dbReference type="NCBI Taxonomy" id="604196"/>
    <lineage>
        <taxon>Eukaryota</taxon>
        <taxon>Fungi</taxon>
        <taxon>Fungi incertae sedis</taxon>
        <taxon>Mucoromycota</taxon>
        <taxon>Mortierellomycotina</taxon>
        <taxon>Mortierellomycetes</taxon>
        <taxon>Mortierellales</taxon>
        <taxon>Mortierellaceae</taxon>
        <taxon>Linnemannia</taxon>
    </lineage>
</organism>
<evidence type="ECO:0000256" key="2">
    <source>
        <dbReference type="ARBA" id="ARBA00022670"/>
    </source>
</evidence>
<dbReference type="GO" id="GO:0005886">
    <property type="term" value="C:plasma membrane"/>
    <property type="evidence" value="ECO:0007669"/>
    <property type="project" value="TreeGrafter"/>
</dbReference>
<dbReference type="CDD" id="cd08662">
    <property type="entry name" value="M13"/>
    <property type="match status" value="1"/>
</dbReference>
<dbReference type="GO" id="GO:0016485">
    <property type="term" value="P:protein processing"/>
    <property type="evidence" value="ECO:0007669"/>
    <property type="project" value="TreeGrafter"/>
</dbReference>
<evidence type="ECO:0000256" key="4">
    <source>
        <dbReference type="ARBA" id="ARBA00022801"/>
    </source>
</evidence>
<dbReference type="PANTHER" id="PTHR11733">
    <property type="entry name" value="ZINC METALLOPROTEASE FAMILY M13 NEPRILYSIN-RELATED"/>
    <property type="match status" value="1"/>
</dbReference>
<dbReference type="Pfam" id="PF01431">
    <property type="entry name" value="Peptidase_M13"/>
    <property type="match status" value="1"/>
</dbReference>
<evidence type="ECO:0000313" key="10">
    <source>
        <dbReference type="EMBL" id="KAG0276182.1"/>
    </source>
</evidence>
<name>A0AAD4DES7_9FUNG</name>
<dbReference type="InterPro" id="IPR024079">
    <property type="entry name" value="MetalloPept_cat_dom_sf"/>
</dbReference>
<feature type="signal peptide" evidence="7">
    <location>
        <begin position="1"/>
        <end position="21"/>
    </location>
</feature>
<dbReference type="Pfam" id="PF05649">
    <property type="entry name" value="Peptidase_M13_N"/>
    <property type="match status" value="1"/>
</dbReference>
<feature type="domain" description="Peptidase M13 C-terminal" evidence="8">
    <location>
        <begin position="517"/>
        <end position="712"/>
    </location>
</feature>
<dbReference type="SUPFAM" id="SSF55486">
    <property type="entry name" value="Metalloproteases ('zincins'), catalytic domain"/>
    <property type="match status" value="1"/>
</dbReference>
<keyword evidence="2" id="KW-0645">Protease</keyword>
<dbReference type="InterPro" id="IPR042089">
    <property type="entry name" value="Peptidase_M13_dom_2"/>
</dbReference>
<evidence type="ECO:0000256" key="7">
    <source>
        <dbReference type="SAM" id="SignalP"/>
    </source>
</evidence>
<reference evidence="10" key="1">
    <citation type="journal article" date="2020" name="Fungal Divers.">
        <title>Resolving the Mortierellaceae phylogeny through synthesis of multi-gene phylogenetics and phylogenomics.</title>
        <authorList>
            <person name="Vandepol N."/>
            <person name="Liber J."/>
            <person name="Desiro A."/>
            <person name="Na H."/>
            <person name="Kennedy M."/>
            <person name="Barry K."/>
            <person name="Grigoriev I.V."/>
            <person name="Miller A.N."/>
            <person name="O'Donnell K."/>
            <person name="Stajich J.E."/>
            <person name="Bonito G."/>
        </authorList>
    </citation>
    <scope>NUCLEOTIDE SEQUENCE</scope>
    <source>
        <strain evidence="10">NRRL 28262</strain>
    </source>
</reference>
<evidence type="ECO:0000259" key="8">
    <source>
        <dbReference type="Pfam" id="PF01431"/>
    </source>
</evidence>
<dbReference type="InterPro" id="IPR018497">
    <property type="entry name" value="Peptidase_M13_C"/>
</dbReference>
<comment type="cofactor">
    <cofactor evidence="1">
        <name>Zn(2+)</name>
        <dbReference type="ChEBI" id="CHEBI:29105"/>
    </cofactor>
</comment>
<feature type="chain" id="PRO_5042245895" description="Zincin" evidence="7">
    <location>
        <begin position="22"/>
        <end position="714"/>
    </location>
</feature>
<keyword evidence="6" id="KW-0482">Metalloprotease</keyword>
<keyword evidence="11" id="KW-1185">Reference proteome</keyword>
<dbReference type="InterPro" id="IPR000718">
    <property type="entry name" value="Peptidase_M13"/>
</dbReference>
<dbReference type="PRINTS" id="PR00786">
    <property type="entry name" value="NEPRILYSIN"/>
</dbReference>
<evidence type="ECO:0000256" key="6">
    <source>
        <dbReference type="ARBA" id="ARBA00023049"/>
    </source>
</evidence>
<dbReference type="Proteomes" id="UP001194580">
    <property type="component" value="Unassembled WGS sequence"/>
</dbReference>
<evidence type="ECO:0000259" key="9">
    <source>
        <dbReference type="Pfam" id="PF05649"/>
    </source>
</evidence>
<sequence length="714" mass="78719">MVTTKLIAVMAIGAALGLVQSAPTKAPSKVIVTNQDVCNTPQCRVTAAGFLHDMNPNVDPCEDFQQFTCGGFFDKMKIDPTFREVSTLSSIQIRNNAIIREIADPSLGKAPKATSGDYAAASNLKKLHDLWASCMNVSELDKRGRRPLVNEINSVIDTIPNVTSRVDSTGLAKTLAKMVKIQVDSFIKLDITPDLYNPSVNVIEISSSGLSLPIESFNATATVAQLEHTIAIGFQKFLGPELRIGAPPLTINRVDPKWVAAAKKVVAFQVDISRAINSAPVSRAVGQAAFYNPWTIERLNAVTPSVNWDVLIADLMPAGETYARPLIALTPDYFTGLEAVLTRTPSDVFHYYTIYRLIETHHGRLGAAYRPGPPIEHREDLCVAIVNDNLGEIAGHYFVNQTLPELSKVYFKSLIHQILASYGKSIPKLDWLDTTTVSGALKKLNSIVELVAESSDSPNTSSSTSLEEYYRSLVIDPTDYFGNRARKAIWWVAFNFSQVNKPVNRQTLPESPPQTLNAFYGPQTNEIYFPAGMLQAPLFHADNPDYMNYGAMGVIAGHEIGWWTPSTSTKFIQKSQCIAKQFSTYTVPGPNGTTLHVNGNITLGENIADNGGIKYSFAAWQDVFNSDPQGITHKNFKLPGLEKYTPEQMFFISYARTWCEKSIPEKVADQLQNDSHSPPKWRIVGGVQNSPDFAKAFKCRAGTRMNPINKCSLW</sequence>